<comment type="caution">
    <text evidence="1">The sequence shown here is derived from an EMBL/GenBank/DDBJ whole genome shotgun (WGS) entry which is preliminary data.</text>
</comment>
<dbReference type="RefSeq" id="WP_106343199.1">
    <property type="nucleotide sequence ID" value="NZ_PVTZ01000015.1"/>
</dbReference>
<keyword evidence="2" id="KW-1185">Reference proteome</keyword>
<accession>A0ABX5EKF7</accession>
<dbReference type="EMBL" id="PVTZ01000015">
    <property type="protein sequence ID" value="PRZ12312.1"/>
    <property type="molecule type" value="Genomic_DNA"/>
</dbReference>
<organism evidence="1 2">
    <name type="scientific">Laceyella sediminis</name>
    <dbReference type="NCBI Taxonomy" id="573074"/>
    <lineage>
        <taxon>Bacteria</taxon>
        <taxon>Bacillati</taxon>
        <taxon>Bacillota</taxon>
        <taxon>Bacilli</taxon>
        <taxon>Bacillales</taxon>
        <taxon>Thermoactinomycetaceae</taxon>
        <taxon>Laceyella</taxon>
    </lineage>
</organism>
<gene>
    <name evidence="1" type="ORF">CLV36_11578</name>
</gene>
<evidence type="ECO:0000313" key="1">
    <source>
        <dbReference type="EMBL" id="PRZ12312.1"/>
    </source>
</evidence>
<sequence>MKKPLLDYEVFLMGLKPAIYQSANNVTFQKTVHLYKHYPCVTEGIHLHDEAEFFLFFQTEQMKEDFLRKLATVKRLSPEFHELIGVTIGYPPLAVKYFAECRHLKEVEKRMDDYEELFKHKVSFIYSGIRCNGHVNDLVENSVWLWERYYIKDEPFKIGMIEGDVMKHYEVKPYGFDRLERVKQRKLELITKEQTRV</sequence>
<name>A0ABX5EKF7_9BACL</name>
<protein>
    <submittedName>
        <fullName evidence="1">Uncharacterized protein</fullName>
    </submittedName>
</protein>
<evidence type="ECO:0000313" key="2">
    <source>
        <dbReference type="Proteomes" id="UP000238836"/>
    </source>
</evidence>
<dbReference type="Proteomes" id="UP000238836">
    <property type="component" value="Unassembled WGS sequence"/>
</dbReference>
<proteinExistence type="predicted"/>
<reference evidence="1 2" key="1">
    <citation type="submission" date="2018-03" db="EMBL/GenBank/DDBJ databases">
        <title>Genomic Encyclopedia of Archaeal and Bacterial Type Strains, Phase II (KMG-II): from individual species to whole genera.</title>
        <authorList>
            <person name="Goeker M."/>
        </authorList>
    </citation>
    <scope>NUCLEOTIDE SEQUENCE [LARGE SCALE GENOMIC DNA]</scope>
    <source>
        <strain evidence="1 2">RHA1</strain>
    </source>
</reference>